<accession>A0A8X6SVY8</accession>
<dbReference type="EMBL" id="BMAU01021357">
    <property type="protein sequence ID" value="GFY21029.1"/>
    <property type="molecule type" value="Genomic_DNA"/>
</dbReference>
<comment type="caution">
    <text evidence="2">The sequence shown here is derived from an EMBL/GenBank/DDBJ whole genome shotgun (WGS) entry which is preliminary data.</text>
</comment>
<feature type="compositionally biased region" description="Basic and acidic residues" evidence="1">
    <location>
        <begin position="1"/>
        <end position="10"/>
    </location>
</feature>
<evidence type="ECO:0000256" key="1">
    <source>
        <dbReference type="SAM" id="MobiDB-lite"/>
    </source>
</evidence>
<gene>
    <name evidence="2" type="ORF">TNCV_3990731</name>
</gene>
<dbReference type="Proteomes" id="UP000887159">
    <property type="component" value="Unassembled WGS sequence"/>
</dbReference>
<evidence type="ECO:0000313" key="2">
    <source>
        <dbReference type="EMBL" id="GFY21029.1"/>
    </source>
</evidence>
<evidence type="ECO:0000313" key="3">
    <source>
        <dbReference type="Proteomes" id="UP000887159"/>
    </source>
</evidence>
<feature type="region of interest" description="Disordered" evidence="1">
    <location>
        <begin position="1"/>
        <end position="23"/>
    </location>
</feature>
<dbReference type="AlphaFoldDB" id="A0A8X6SVY8"/>
<dbReference type="Pfam" id="PF01359">
    <property type="entry name" value="Transposase_1"/>
    <property type="match status" value="1"/>
</dbReference>
<dbReference type="GO" id="GO:0003676">
    <property type="term" value="F:nucleic acid binding"/>
    <property type="evidence" value="ECO:0007669"/>
    <property type="project" value="InterPro"/>
</dbReference>
<reference evidence="2" key="1">
    <citation type="submission" date="2020-08" db="EMBL/GenBank/DDBJ databases">
        <title>Multicomponent nature underlies the extraordinary mechanical properties of spider dragline silk.</title>
        <authorList>
            <person name="Kono N."/>
            <person name="Nakamura H."/>
            <person name="Mori M."/>
            <person name="Yoshida Y."/>
            <person name="Ohtoshi R."/>
            <person name="Malay A.D."/>
            <person name="Moran D.A.P."/>
            <person name="Tomita M."/>
            <person name="Numata K."/>
            <person name="Arakawa K."/>
        </authorList>
    </citation>
    <scope>NUCLEOTIDE SEQUENCE</scope>
</reference>
<dbReference type="InterPro" id="IPR036397">
    <property type="entry name" value="RNaseH_sf"/>
</dbReference>
<dbReference type="Gene3D" id="3.30.420.10">
    <property type="entry name" value="Ribonuclease H-like superfamily/Ribonuclease H"/>
    <property type="match status" value="1"/>
</dbReference>
<protein>
    <submittedName>
        <fullName evidence="2">Uncharacterized protein</fullName>
    </submittedName>
</protein>
<proteinExistence type="predicted"/>
<organism evidence="2 3">
    <name type="scientific">Trichonephila clavipes</name>
    <name type="common">Golden silk orbweaver</name>
    <name type="synonym">Nephila clavipes</name>
    <dbReference type="NCBI Taxonomy" id="2585209"/>
    <lineage>
        <taxon>Eukaryota</taxon>
        <taxon>Metazoa</taxon>
        <taxon>Ecdysozoa</taxon>
        <taxon>Arthropoda</taxon>
        <taxon>Chelicerata</taxon>
        <taxon>Arachnida</taxon>
        <taxon>Araneae</taxon>
        <taxon>Araneomorphae</taxon>
        <taxon>Entelegynae</taxon>
        <taxon>Araneoidea</taxon>
        <taxon>Nephilidae</taxon>
        <taxon>Trichonephila</taxon>
    </lineage>
</organism>
<name>A0A8X6SVY8_TRICX</name>
<sequence>MYHNVKDRRTLYHPSDPPASTSKVELHPKKVLLSKWWDAQGTINREVLPINQTINVAFYCLQDRLHSNSVAKWARSYQLSWCYPSS</sequence>
<dbReference type="InterPro" id="IPR001888">
    <property type="entry name" value="Transposase_1"/>
</dbReference>
<keyword evidence="3" id="KW-1185">Reference proteome</keyword>